<dbReference type="InParanoid" id="K1QEU5"/>
<dbReference type="PROSITE" id="PS51406">
    <property type="entry name" value="FIBRINOGEN_C_2"/>
    <property type="match status" value="1"/>
</dbReference>
<name>K1QEU5_MAGGI</name>
<evidence type="ECO:0000313" key="1">
    <source>
        <dbReference type="EMBL" id="EKC27365.1"/>
    </source>
</evidence>
<dbReference type="InterPro" id="IPR003609">
    <property type="entry name" value="Pan_app"/>
</dbReference>
<dbReference type="InterPro" id="IPR050373">
    <property type="entry name" value="Fibrinogen_C-term_domain"/>
</dbReference>
<dbReference type="Gene3D" id="3.90.215.10">
    <property type="entry name" value="Gamma Fibrinogen, chain A, domain 1"/>
    <property type="match status" value="1"/>
</dbReference>
<proteinExistence type="predicted"/>
<organism evidence="1">
    <name type="scientific">Magallana gigas</name>
    <name type="common">Pacific oyster</name>
    <name type="synonym">Crassostrea gigas</name>
    <dbReference type="NCBI Taxonomy" id="29159"/>
    <lineage>
        <taxon>Eukaryota</taxon>
        <taxon>Metazoa</taxon>
        <taxon>Spiralia</taxon>
        <taxon>Lophotrochozoa</taxon>
        <taxon>Mollusca</taxon>
        <taxon>Bivalvia</taxon>
        <taxon>Autobranchia</taxon>
        <taxon>Pteriomorphia</taxon>
        <taxon>Ostreida</taxon>
        <taxon>Ostreoidea</taxon>
        <taxon>Ostreidae</taxon>
        <taxon>Magallana</taxon>
    </lineage>
</organism>
<dbReference type="GO" id="GO:0005615">
    <property type="term" value="C:extracellular space"/>
    <property type="evidence" value="ECO:0007669"/>
    <property type="project" value="TreeGrafter"/>
</dbReference>
<dbReference type="InterPro" id="IPR036056">
    <property type="entry name" value="Fibrinogen-like_C"/>
</dbReference>
<gene>
    <name evidence="1" type="ORF">CGI_10008354</name>
</gene>
<dbReference type="EMBL" id="JH815770">
    <property type="protein sequence ID" value="EKC27365.1"/>
    <property type="molecule type" value="Genomic_DNA"/>
</dbReference>
<dbReference type="HOGENOM" id="CLU_511170_0_0_1"/>
<dbReference type="CDD" id="cd00087">
    <property type="entry name" value="FReD"/>
    <property type="match status" value="1"/>
</dbReference>
<dbReference type="SMART" id="SM00186">
    <property type="entry name" value="FBG"/>
    <property type="match status" value="1"/>
</dbReference>
<sequence length="533" mass="60148">MKRILCSTYVFSNSLNAVAFTTALLCLVSLTEGVTSAVVPGERYRGPVVRVVGIIGQQQCVRECRHRPKLCRGVNYQKQKLLCELVSAINETESNPDYTGHIPVDCLSCSTDDLCVTLSSKEVHCIRDNGSPTDCTSLHNINCGLPSGLYRVRLPYIGHVTVFCEMEKDGWGWTVFQRRQDGSEDFYRTWTEYKNGFGNLGSEFWLGNDKLHDLLSQGTYEMRMDMEDFDNQTRYVKYSSFNVGNESSKYTVTLSGFSGDVDDCFTSTTLNNPINNMKFSTWDDDNDLRSEATSAVFHCERYRGPVVRVVGIIGQQQCVWGCRDRPKLCRGVDYQRQELLCELVSAINETDPKPDYVRIELDQTDRVPDECKSCSTDDLCVTVVIATIHGVLNNRAIVLRTMGKRTTPVTRELPVQDEDLDATLPYVDDKAVQIMDRAMTGPIQCKCVEMEEGKNRSTIEEAASDFQEYTESTIPSDENDDCVEYQAMAEEIDTDKLVDKMSQKELEEIDGARADKVSAVYKICEDYGKAKEE</sequence>
<dbReference type="InterPro" id="IPR002181">
    <property type="entry name" value="Fibrinogen_a/b/g_C_dom"/>
</dbReference>
<dbReference type="SUPFAM" id="SSF56496">
    <property type="entry name" value="Fibrinogen C-terminal domain-like"/>
    <property type="match status" value="1"/>
</dbReference>
<protein>
    <submittedName>
        <fullName evidence="1">Ficolin-1</fullName>
    </submittedName>
</protein>
<dbReference type="Pfam" id="PF00147">
    <property type="entry name" value="Fibrinogen_C"/>
    <property type="match status" value="1"/>
</dbReference>
<reference evidence="1" key="1">
    <citation type="journal article" date="2012" name="Nature">
        <title>The oyster genome reveals stress adaptation and complexity of shell formation.</title>
        <authorList>
            <person name="Zhang G."/>
            <person name="Fang X."/>
            <person name="Guo X."/>
            <person name="Li L."/>
            <person name="Luo R."/>
            <person name="Xu F."/>
            <person name="Yang P."/>
            <person name="Zhang L."/>
            <person name="Wang X."/>
            <person name="Qi H."/>
            <person name="Xiong Z."/>
            <person name="Que H."/>
            <person name="Xie Y."/>
            <person name="Holland P.W."/>
            <person name="Paps J."/>
            <person name="Zhu Y."/>
            <person name="Wu F."/>
            <person name="Chen Y."/>
            <person name="Wang J."/>
            <person name="Peng C."/>
            <person name="Meng J."/>
            <person name="Yang L."/>
            <person name="Liu J."/>
            <person name="Wen B."/>
            <person name="Zhang N."/>
            <person name="Huang Z."/>
            <person name="Zhu Q."/>
            <person name="Feng Y."/>
            <person name="Mount A."/>
            <person name="Hedgecock D."/>
            <person name="Xu Z."/>
            <person name="Liu Y."/>
            <person name="Domazet-Loso T."/>
            <person name="Du Y."/>
            <person name="Sun X."/>
            <person name="Zhang S."/>
            <person name="Liu B."/>
            <person name="Cheng P."/>
            <person name="Jiang X."/>
            <person name="Li J."/>
            <person name="Fan D."/>
            <person name="Wang W."/>
            <person name="Fu W."/>
            <person name="Wang T."/>
            <person name="Wang B."/>
            <person name="Zhang J."/>
            <person name="Peng Z."/>
            <person name="Li Y."/>
            <person name="Li N."/>
            <person name="Wang J."/>
            <person name="Chen M."/>
            <person name="He Y."/>
            <person name="Tan F."/>
            <person name="Song X."/>
            <person name="Zheng Q."/>
            <person name="Huang R."/>
            <person name="Yang H."/>
            <person name="Du X."/>
            <person name="Chen L."/>
            <person name="Yang M."/>
            <person name="Gaffney P.M."/>
            <person name="Wang S."/>
            <person name="Luo L."/>
            <person name="She Z."/>
            <person name="Ming Y."/>
            <person name="Huang W."/>
            <person name="Zhang S."/>
            <person name="Huang B."/>
            <person name="Zhang Y."/>
            <person name="Qu T."/>
            <person name="Ni P."/>
            <person name="Miao G."/>
            <person name="Wang J."/>
            <person name="Wang Q."/>
            <person name="Steinberg C.E."/>
            <person name="Wang H."/>
            <person name="Li N."/>
            <person name="Qian L."/>
            <person name="Zhang G."/>
            <person name="Li Y."/>
            <person name="Yang H."/>
            <person name="Liu X."/>
            <person name="Wang J."/>
            <person name="Yin Y."/>
            <person name="Wang J."/>
        </authorList>
    </citation>
    <scope>NUCLEOTIDE SEQUENCE [LARGE SCALE GENOMIC DNA]</scope>
    <source>
        <strain evidence="1">05x7-T-G4-1.051#20</strain>
    </source>
</reference>
<dbReference type="PANTHER" id="PTHR19143">
    <property type="entry name" value="FIBRINOGEN/TENASCIN/ANGIOPOEITIN"/>
    <property type="match status" value="1"/>
</dbReference>
<dbReference type="InterPro" id="IPR014716">
    <property type="entry name" value="Fibrinogen_a/b/g_C_1"/>
</dbReference>
<dbReference type="AlphaFoldDB" id="K1QEU5"/>
<accession>K1QEU5</accession>
<dbReference type="Pfam" id="PF00024">
    <property type="entry name" value="PAN_1"/>
    <property type="match status" value="1"/>
</dbReference>